<dbReference type="InterPro" id="IPR002534">
    <property type="entry name" value="Hanta_Gn-H"/>
</dbReference>
<keyword evidence="18 37" id="KW-0812">Transmembrane</keyword>
<name>A0A0F6T9U0_9VIRU</name>
<evidence type="ECO:0000256" key="32">
    <source>
        <dbReference type="ARBA" id="ARBA00023180"/>
    </source>
</evidence>
<dbReference type="GO" id="GO:0039654">
    <property type="term" value="P:fusion of virus membrane with host endosome membrane"/>
    <property type="evidence" value="ECO:0007669"/>
    <property type="project" value="UniProtKB-KW"/>
</dbReference>
<dbReference type="GeneID" id="37616007"/>
<evidence type="ECO:0000256" key="19">
    <source>
        <dbReference type="ARBA" id="ARBA00022723"/>
    </source>
</evidence>
<dbReference type="GO" id="GO:0008270">
    <property type="term" value="F:zinc ion binding"/>
    <property type="evidence" value="ECO:0007669"/>
    <property type="project" value="UniProtKB-KW"/>
</dbReference>
<evidence type="ECO:0000259" key="38">
    <source>
        <dbReference type="Pfam" id="PF01561"/>
    </source>
</evidence>
<evidence type="ECO:0000256" key="30">
    <source>
        <dbReference type="ARBA" id="ARBA00023147"/>
    </source>
</evidence>
<evidence type="ECO:0000256" key="29">
    <source>
        <dbReference type="ARBA" id="ARBA00023136"/>
    </source>
</evidence>
<dbReference type="Pfam" id="PF20682">
    <property type="entry name" value="Hanta_Gc_C"/>
    <property type="match status" value="1"/>
</dbReference>
<evidence type="ECO:0000256" key="14">
    <source>
        <dbReference type="ARBA" id="ARBA00022581"/>
    </source>
</evidence>
<dbReference type="GO" id="GO:0044228">
    <property type="term" value="C:host cell surface"/>
    <property type="evidence" value="ECO:0007669"/>
    <property type="project" value="UniProtKB-SubCell"/>
</dbReference>
<evidence type="ECO:0000313" key="44">
    <source>
        <dbReference type="Proteomes" id="UP000134187"/>
    </source>
</evidence>
<keyword evidence="16" id="KW-1090">Inhibition of host innate immune response by virus</keyword>
<evidence type="ECO:0000256" key="7">
    <source>
        <dbReference type="ARBA" id="ARBA00004426"/>
    </source>
</evidence>
<evidence type="ECO:0000256" key="34">
    <source>
        <dbReference type="ARBA" id="ARBA00023280"/>
    </source>
</evidence>
<dbReference type="GO" id="GO:0033650">
    <property type="term" value="C:host cell mitochondrion"/>
    <property type="evidence" value="ECO:0007669"/>
    <property type="project" value="UniProtKB-SubCell"/>
</dbReference>
<dbReference type="GO" id="GO:0046718">
    <property type="term" value="P:symbiont entry into host cell"/>
    <property type="evidence" value="ECO:0007669"/>
    <property type="project" value="UniProtKB-KW"/>
</dbReference>
<dbReference type="InterPro" id="IPR002532">
    <property type="entry name" value="Hanta_Gc_N"/>
</dbReference>
<evidence type="ECO:0000256" key="16">
    <source>
        <dbReference type="ARBA" id="ARBA00022632"/>
    </source>
</evidence>
<keyword evidence="15" id="KW-1162">Viral penetration into host cytoplasm</keyword>
<accession>A0A0F6T9U0</accession>
<keyword evidence="17" id="KW-1110">Inhibition of host TRAFs by virus</keyword>
<reference evidence="43 44" key="1">
    <citation type="journal article" date="2015" name="Genome Announc.">
        <title>Whole-Genome Sequence of a Novel Hantavirus Isolated from the European Mole (Talpa europaea).</title>
        <authorList>
            <person name="Gu S.H."/>
            <person name="Hejduk J."/>
            <person name="Markowski J."/>
            <person name="Markowski M."/>
            <person name="Liberski P.P."/>
            <person name="Yanagihara R."/>
        </authorList>
    </citation>
    <scope>NUCLEOTIDE SEQUENCE [LARGE SCALE GENOMIC DNA]</scope>
    <source>
        <strain evidence="43">Te34</strain>
    </source>
</reference>
<keyword evidence="29 37" id="KW-0472">Membrane</keyword>
<evidence type="ECO:0000256" key="15">
    <source>
        <dbReference type="ARBA" id="ARBA00022595"/>
    </source>
</evidence>
<dbReference type="EMBL" id="KR072622">
    <property type="protein sequence ID" value="AKE37996.1"/>
    <property type="molecule type" value="Viral_cRNA"/>
</dbReference>
<keyword evidence="11" id="KW-1113">Inhibition of host RLR pathway by virus</keyword>
<keyword evidence="35" id="KW-1160">Virus entry into host cell</keyword>
<dbReference type="GO" id="GO:0039527">
    <property type="term" value="P:symbiont-mediated suppression of host TRAF-mediated signal transduction"/>
    <property type="evidence" value="ECO:0007669"/>
    <property type="project" value="UniProtKB-KW"/>
</dbReference>
<dbReference type="GO" id="GO:0052170">
    <property type="term" value="P:symbiont-mediated suppression of host innate immune response"/>
    <property type="evidence" value="ECO:0007669"/>
    <property type="project" value="UniProtKB-KW"/>
</dbReference>
<dbReference type="GO" id="GO:0055036">
    <property type="term" value="C:virion membrane"/>
    <property type="evidence" value="ECO:0007669"/>
    <property type="project" value="UniProtKB-SubCell"/>
</dbReference>
<keyword evidence="24" id="KW-1040">Host Golgi apparatus</keyword>
<feature type="domain" description="Glycoprotein Gc C-terminal bunyavirales" evidence="42">
    <location>
        <begin position="968"/>
        <end position="1127"/>
    </location>
</feature>
<keyword evidence="28 37" id="KW-1133">Transmembrane helix</keyword>
<feature type="domain" description="ITAM" evidence="40">
    <location>
        <begin position="612"/>
        <end position="641"/>
    </location>
</feature>
<dbReference type="RefSeq" id="YP_009362037.1">
    <property type="nucleotide sequence ID" value="NC_034470.1"/>
</dbReference>
<keyword evidence="22" id="KW-0863">Zinc-finger</keyword>
<dbReference type="OrthoDB" id="2218at10239"/>
<evidence type="ECO:0000256" key="35">
    <source>
        <dbReference type="ARBA" id="ARBA00023296"/>
    </source>
</evidence>
<evidence type="ECO:0000256" key="36">
    <source>
        <dbReference type="ARBA" id="ARBA00031199"/>
    </source>
</evidence>
<comment type="subcellular location">
    <subcellularLocation>
        <location evidence="4">Host Golgi apparatus membrane</location>
        <topology evidence="4">Multi-pass membrane protein</topology>
    </subcellularLocation>
    <subcellularLocation>
        <location evidence="3">Host Golgi apparatus membrane</location>
        <topology evidence="3">Single-pass type I membrane protein</topology>
    </subcellularLocation>
    <subcellularLocation>
        <location evidence="7">Host cell surface</location>
    </subcellularLocation>
    <subcellularLocation>
        <location evidence="1">Host endoplasmic reticulum membrane</location>
        <topology evidence="1">Multi-pass membrane protein</topology>
    </subcellularLocation>
    <subcellularLocation>
        <location evidence="8">Host endoplasmic reticulum membrane</location>
        <topology evidence="8">Single-pass type I membrane protein</topology>
    </subcellularLocation>
    <subcellularLocation>
        <location evidence="2">Host mitochondrion</location>
    </subcellularLocation>
    <subcellularLocation>
        <location evidence="6">Virion membrane</location>
        <topology evidence="6">Multi-pass membrane protein</topology>
    </subcellularLocation>
    <subcellularLocation>
        <location evidence="5">Virion membrane</location>
        <topology evidence="5">Single-pass membrane protein</topology>
    </subcellularLocation>
</comment>
<feature type="transmembrane region" description="Helical" evidence="37">
    <location>
        <begin position="624"/>
        <end position="643"/>
    </location>
</feature>
<evidence type="ECO:0000256" key="23">
    <source>
        <dbReference type="ARBA" id="ARBA00022804"/>
    </source>
</evidence>
<dbReference type="Pfam" id="PF01567">
    <property type="entry name" value="Hanta_Gn-H"/>
    <property type="match status" value="1"/>
</dbReference>
<evidence type="ECO:0000256" key="6">
    <source>
        <dbReference type="ARBA" id="ARBA00004385"/>
    </source>
</evidence>
<comment type="similarity">
    <text evidence="9">Belongs to the hantavirus envelope glycoprotein family.</text>
</comment>
<evidence type="ECO:0000256" key="21">
    <source>
        <dbReference type="ARBA" id="ARBA00022737"/>
    </source>
</evidence>
<dbReference type="GO" id="GO:0044167">
    <property type="term" value="C:host cell endoplasmic reticulum membrane"/>
    <property type="evidence" value="ECO:0007669"/>
    <property type="project" value="UniProtKB-SubCell"/>
</dbReference>
<keyword evidence="19" id="KW-0479">Metal-binding</keyword>
<evidence type="ECO:0000256" key="3">
    <source>
        <dbReference type="ARBA" id="ARBA00004244"/>
    </source>
</evidence>
<keyword evidence="20" id="KW-0732">Signal</keyword>
<keyword evidence="14" id="KW-0945">Host-virus interaction</keyword>
<keyword evidence="13" id="KW-1170">Fusion of virus membrane with host endosomal membrane</keyword>
<keyword evidence="25" id="KW-0862">Zinc</keyword>
<feature type="transmembrane region" description="Helical" evidence="37">
    <location>
        <begin position="479"/>
        <end position="506"/>
    </location>
</feature>
<dbReference type="InterPro" id="IPR048791">
    <property type="entry name" value="Gc_C_bunya"/>
</dbReference>
<evidence type="ECO:0000256" key="18">
    <source>
        <dbReference type="ARBA" id="ARBA00022692"/>
    </source>
</evidence>
<proteinExistence type="inferred from homology"/>
<dbReference type="InterPro" id="IPR012316">
    <property type="entry name" value="ITAM_motif_hantavir-typ"/>
</dbReference>
<keyword evidence="30" id="KW-1045">Host mitochondrion</keyword>
<feature type="domain" description="Glycoprotein Gn base hantavirus" evidence="41">
    <location>
        <begin position="376"/>
        <end position="477"/>
    </location>
</feature>
<dbReference type="InterPro" id="IPR048790">
    <property type="entry name" value="Gn-B_hanta"/>
</dbReference>
<evidence type="ECO:0000256" key="33">
    <source>
        <dbReference type="ARBA" id="ARBA00023184"/>
    </source>
</evidence>
<evidence type="ECO:0000256" key="37">
    <source>
        <dbReference type="SAM" id="Phobius"/>
    </source>
</evidence>
<dbReference type="KEGG" id="vg:37616007"/>
<evidence type="ECO:0000256" key="22">
    <source>
        <dbReference type="ARBA" id="ARBA00022771"/>
    </source>
</evidence>
<evidence type="ECO:0000259" key="40">
    <source>
        <dbReference type="Pfam" id="PF10538"/>
    </source>
</evidence>
<dbReference type="Pfam" id="PF01561">
    <property type="entry name" value="Hanta_Gc_N"/>
    <property type="match status" value="1"/>
</dbReference>
<keyword evidence="23" id="KW-1161">Viral attachment to host cell</keyword>
<keyword evidence="33" id="KW-1038">Host endoplasmic reticulum</keyword>
<evidence type="ECO:0000256" key="31">
    <source>
        <dbReference type="ARBA" id="ARBA00023157"/>
    </source>
</evidence>
<keyword evidence="31" id="KW-1015">Disulfide bond</keyword>
<dbReference type="Gene3D" id="1.10.8.1320">
    <property type="match status" value="1"/>
</dbReference>
<evidence type="ECO:0000256" key="1">
    <source>
        <dbReference type="ARBA" id="ARBA00004153"/>
    </source>
</evidence>
<keyword evidence="32" id="KW-0325">Glycoprotein</keyword>
<evidence type="ECO:0000259" key="42">
    <source>
        <dbReference type="Pfam" id="PF20682"/>
    </source>
</evidence>
<keyword evidence="12" id="KW-1168">Fusion of virus membrane with host membrane</keyword>
<feature type="transmembrane region" description="Helical" evidence="37">
    <location>
        <begin position="1101"/>
        <end position="1122"/>
    </location>
</feature>
<dbReference type="Proteomes" id="UP000134187">
    <property type="component" value="Genome"/>
</dbReference>
<evidence type="ECO:0000259" key="41">
    <source>
        <dbReference type="Pfam" id="PF20679"/>
    </source>
</evidence>
<evidence type="ECO:0000259" key="39">
    <source>
        <dbReference type="Pfam" id="PF01567"/>
    </source>
</evidence>
<organism evidence="43 44">
    <name type="scientific">Nova virus</name>
    <dbReference type="NCBI Taxonomy" id="660955"/>
    <lineage>
        <taxon>Viruses</taxon>
        <taxon>Riboviria</taxon>
        <taxon>Orthornavirae</taxon>
        <taxon>Negarnaviricota</taxon>
        <taxon>Polyploviricotina</taxon>
        <taxon>Bunyaviricetes</taxon>
        <taxon>Elliovirales</taxon>
        <taxon>Hantaviridae</taxon>
        <taxon>Mammantavirinae</taxon>
        <taxon>Mobatvirus</taxon>
        <taxon>Mobatvirus novaense</taxon>
    </lineage>
</organism>
<protein>
    <recommendedName>
        <fullName evidence="10">Envelopment polyprotein</fullName>
    </recommendedName>
    <alternativeName>
        <fullName evidence="36">M polyprotein</fullName>
    </alternativeName>
</protein>
<dbReference type="Pfam" id="PF10538">
    <property type="entry name" value="ITAM_Cys-rich"/>
    <property type="match status" value="1"/>
</dbReference>
<dbReference type="Pfam" id="PF20679">
    <property type="entry name" value="Hanta_Gn-B"/>
    <property type="match status" value="1"/>
</dbReference>
<keyword evidence="26" id="KW-0946">Virion</keyword>
<evidence type="ECO:0000256" key="25">
    <source>
        <dbReference type="ARBA" id="ARBA00022833"/>
    </source>
</evidence>
<evidence type="ECO:0000256" key="8">
    <source>
        <dbReference type="ARBA" id="ARBA00004482"/>
    </source>
</evidence>
<keyword evidence="27" id="KW-1043">Host membrane</keyword>
<evidence type="ECO:0000256" key="24">
    <source>
        <dbReference type="ARBA" id="ARBA00022812"/>
    </source>
</evidence>
<keyword evidence="21" id="KW-0677">Repeat</keyword>
<evidence type="ECO:0000256" key="20">
    <source>
        <dbReference type="ARBA" id="ARBA00022729"/>
    </source>
</evidence>
<evidence type="ECO:0000313" key="43">
    <source>
        <dbReference type="EMBL" id="AKE37996.1"/>
    </source>
</evidence>
<evidence type="ECO:0000256" key="17">
    <source>
        <dbReference type="ARBA" id="ARBA00022647"/>
    </source>
</evidence>
<dbReference type="GO" id="GO:0044178">
    <property type="term" value="C:host cell Golgi membrane"/>
    <property type="evidence" value="ECO:0007669"/>
    <property type="project" value="UniProtKB-SubCell"/>
</dbReference>
<evidence type="ECO:0000256" key="26">
    <source>
        <dbReference type="ARBA" id="ARBA00022844"/>
    </source>
</evidence>
<keyword evidence="34" id="KW-0899">Viral immunoevasion</keyword>
<keyword evidence="44" id="KW-1185">Reference proteome</keyword>
<evidence type="ECO:0000256" key="12">
    <source>
        <dbReference type="ARBA" id="ARBA00022506"/>
    </source>
</evidence>
<evidence type="ECO:0000256" key="27">
    <source>
        <dbReference type="ARBA" id="ARBA00022870"/>
    </source>
</evidence>
<evidence type="ECO:0000256" key="10">
    <source>
        <dbReference type="ARBA" id="ARBA00015294"/>
    </source>
</evidence>
<evidence type="ECO:0000256" key="13">
    <source>
        <dbReference type="ARBA" id="ARBA00022510"/>
    </source>
</evidence>
<evidence type="ECO:0000256" key="2">
    <source>
        <dbReference type="ARBA" id="ARBA00004181"/>
    </source>
</evidence>
<evidence type="ECO:0000256" key="5">
    <source>
        <dbReference type="ARBA" id="ARBA00004381"/>
    </source>
</evidence>
<evidence type="ECO:0000256" key="28">
    <source>
        <dbReference type="ARBA" id="ARBA00022989"/>
    </source>
</evidence>
<dbReference type="GO" id="GO:0019062">
    <property type="term" value="P:virion attachment to host cell"/>
    <property type="evidence" value="ECO:0007669"/>
    <property type="project" value="UniProtKB-KW"/>
</dbReference>
<evidence type="ECO:0000256" key="9">
    <source>
        <dbReference type="ARBA" id="ARBA00005839"/>
    </source>
</evidence>
<evidence type="ECO:0000256" key="11">
    <source>
        <dbReference type="ARBA" id="ARBA00022482"/>
    </source>
</evidence>
<sequence>MKLLLITILVTITEQKSNFDLTLQCPHNPRQDEGFSYGWIDMPVQAYTTLQQITVESSCPFEFHQLRKTLYSTTVVSWKKKTDTGTTTQAGDTTYEGTEENGSLLGICALDQGVSSKLITGRQGLVCQELSCNTTACLTTLHVIIPQQICSNVRSCVMTWKDHRINLNFERTFCPNGLIVSGNCFQPLYGSSQLPTNVETTELQVSCFFVRERTGGHKVLVELEKIGGAKSCTDHSFYSSYSCFLQGYSVRIKVPNLADAISAEIISKMIMFNYGEDHDKPGHGIGSFRISSEKEFKVANTESDKFKGLCLSGQILYTSTYVYPKPINHYTKYVLSKGVLPYVNYTSCDKKVIPLVWRGLVTVPGFSETMQPCNVFCTLAGPGAQCEAFSQTGIFNISSPTCLIGRMHKYHLMEDQINFVCQRLDKDIVVYCNGEKKVIKTATLVIGQCIYSLTTLFSMFPWIAHSMAVEVCVPGIHGWATIVLMITFCFGWLIIPSLTWLILQVLKVLIYVFNKKAGKLYFNHIFEKVKKEFQHTIGNTSCSLCQTDCETNEELKAHNELCPQGQCPYCLKDLAPSPAILTEHFKFCPLKDRYQRKVENIIAPLHPSSIIIRKVSNFRYKNRCYISMVWTLLLIIELCIWAASANVVDVDTEWNDVAHGVGHVPMASDYELDFSLPSGAGYTHRRYLDHPVNKDKSIMFTVNIKQQLVKATVQSLGHWMDGELNIKSVFHCYGECKKYSYPWQFAHCKFEKDYQYQTGWACNPSDCPGVGTGCTACGLYLDKIVPKASVYRILSLTYSRRICYQLGNEQSCKDIDQNDCLTSDHVKICMIGTVSNLNIGDTLVFLGPLAGGAIIMKQWCTSNCRYGDPGDIMMNSATLQCPDFDGVIERQCRFATEPVCVYNGNLISGYKKMMATRDSFISINMSDVTLGPSGLLWYDSDSIYKDHMNIQVSRDLAFEDLSENPCQLEISVLGITGSWGSGVGFTLDCSVSLTECSTFMTAIKVCDKAMCYGGKSVHLNRGQNSVKVQGRGGHSGSKFMCCHDKVCSKDGLKASAPHLDRVSGVNVLNSDAFSDGSDSCGFICWMTKVGEWMSGMFHSSWWIFLILFIVFIFSLLLLGLLCPARKH</sequence>
<feature type="domain" description="Hantavirus glycoprotein Gc N-terminal" evidence="38">
    <location>
        <begin position="651"/>
        <end position="965"/>
    </location>
</feature>
<feature type="domain" description="Hantavirus glycoprotein Gn head" evidence="39">
    <location>
        <begin position="24"/>
        <end position="368"/>
    </location>
</feature>
<evidence type="ECO:0000256" key="4">
    <source>
        <dbReference type="ARBA" id="ARBA00004252"/>
    </source>
</evidence>